<dbReference type="KEGG" id="gox:GOX0044"/>
<dbReference type="Pfam" id="PF00483">
    <property type="entry name" value="NTP_transferase"/>
    <property type="match status" value="1"/>
</dbReference>
<dbReference type="PRINTS" id="PR00509">
    <property type="entry name" value="PGMPMM"/>
</dbReference>
<evidence type="ECO:0000256" key="6">
    <source>
        <dbReference type="ARBA" id="ARBA00022553"/>
    </source>
</evidence>
<dbReference type="GO" id="GO:0016868">
    <property type="term" value="F:intramolecular phosphotransferase activity"/>
    <property type="evidence" value="ECO:0007669"/>
    <property type="project" value="InterPro"/>
</dbReference>
<dbReference type="Gene3D" id="3.90.550.10">
    <property type="entry name" value="Spore Coat Polysaccharide Biosynthesis Protein SpsA, Chain A"/>
    <property type="match status" value="1"/>
</dbReference>
<evidence type="ECO:0000256" key="2">
    <source>
        <dbReference type="ARBA" id="ARBA00006890"/>
    </source>
</evidence>
<keyword evidence="11 19" id="KW-0413">Isomerase</keyword>
<dbReference type="InterPro" id="IPR005845">
    <property type="entry name" value="A-D-PHexomutase_a/b/a-II"/>
</dbReference>
<dbReference type="InterPro" id="IPR005771">
    <property type="entry name" value="GalU_uridylyltTrfase_bac/arc"/>
</dbReference>
<evidence type="ECO:0000256" key="12">
    <source>
        <dbReference type="ARBA" id="ARBA00048128"/>
    </source>
</evidence>
<sequence length="762" mass="82703">MIKPLKKAVLPVAGLGTRFLPATKTMPKEMLPVVDKPLIQYAIDEAREAGIEEFCLVTGRGKDSLIDYFDIAYELEATLKERGKKSALEALAPSSVEAGSLVAVRQQEPLGLGHAIWCARSFIGDDPFAILLPDDIVKGRSCIGQLVEAYNQTGGNVVAVTEVPSEHTNRYGILDVGSDDGKLVEVKGLVEKPAPEDAPSNLSIIGRYVLTPDVMKYLAKLERGAGNEVQLTDAMAKTIGEVPFHGLRYEGTRYDCGDKAGFLEAQIAFSIDREDLGGSVKAFLKKYKQYVDPLMPFRHDFDPTSLREYDIRGIVGKTLHPADAFAIGRTFASMVIRAGGKRIVVGYDGRLSSPTLEEALVRGAVESGAEVTRIGCGPTPMLYFASVADSADGAVMVTGSHNPPDYNGFKMMMGGKPFYGDQIRKLGRLSASGDVLPATNGTATKIDISDRYIDRLVQDYDGIRPLRVVWDNGNSAAGVVLSRLVERLPGEHTVLFGEIDGHFPNHHPDPTVEKNLQDLIRVVDEKQADLGIAFDGDADRIGIVDNRGQIFWGDQMLVLLAQDVLSRHPGATIIADVKASQILFDEIAKAGGQPLMWKTGHSLIKTKMAETGSPLAGEMSGHIFFADKWYGFDDALYAAVRVLGIVSRLPGPLSDFRDSLPVTVTTPELRFNCDDKRKFEVITEVAERLRREGADVSEIDGVRVNTPDGWWLLRASNTQAVLVARAEARDDAGLDRLKAALAAQLEASGLEAPDFSGENAGH</sequence>
<keyword evidence="6" id="KW-0597">Phosphoprotein</keyword>
<dbReference type="GO" id="GO:0005975">
    <property type="term" value="P:carbohydrate metabolic process"/>
    <property type="evidence" value="ECO:0007669"/>
    <property type="project" value="InterPro"/>
</dbReference>
<dbReference type="CDD" id="cd02541">
    <property type="entry name" value="UGPase_prokaryotic"/>
    <property type="match status" value="1"/>
</dbReference>
<dbReference type="InterPro" id="IPR005841">
    <property type="entry name" value="Alpha-D-phosphohexomutase_SF"/>
</dbReference>
<evidence type="ECO:0000256" key="9">
    <source>
        <dbReference type="ARBA" id="ARBA00022723"/>
    </source>
</evidence>
<dbReference type="NCBIfam" id="NF046027">
    <property type="entry name" value="PhglucPhmanMutPgmG"/>
    <property type="match status" value="1"/>
</dbReference>
<dbReference type="Gene3D" id="3.30.310.50">
    <property type="entry name" value="Alpha-D-phosphohexomutase, C-terminal domain"/>
    <property type="match status" value="1"/>
</dbReference>
<dbReference type="SUPFAM" id="SSF55957">
    <property type="entry name" value="Phosphoglucomutase, C-terminal domain"/>
    <property type="match status" value="1"/>
</dbReference>
<gene>
    <name evidence="19" type="ordered locus">GOX0044</name>
</gene>
<protein>
    <recommendedName>
        <fullName evidence="5 13">UTP--glucose-1-phosphate uridylyltransferase</fullName>
        <ecNumber evidence="4 13">2.7.7.9</ecNumber>
    </recommendedName>
    <alternativeName>
        <fullName evidence="13">UDP-glucose pyrophosphorylase</fullName>
    </alternativeName>
</protein>
<organism evidence="19 20">
    <name type="scientific">Gluconobacter oxydans (strain 621H)</name>
    <name type="common">Gluconobacter suboxydans</name>
    <dbReference type="NCBI Taxonomy" id="290633"/>
    <lineage>
        <taxon>Bacteria</taxon>
        <taxon>Pseudomonadati</taxon>
        <taxon>Pseudomonadota</taxon>
        <taxon>Alphaproteobacteria</taxon>
        <taxon>Acetobacterales</taxon>
        <taxon>Acetobacteraceae</taxon>
        <taxon>Gluconobacter</taxon>
    </lineage>
</organism>
<dbReference type="InterPro" id="IPR005843">
    <property type="entry name" value="A-D-PHexomutase_C"/>
</dbReference>
<reference evidence="19 20" key="1">
    <citation type="journal article" date="2005" name="Nat. Biotechnol.">
        <title>Complete genome sequence of the acetic acid bacterium Gluconobacter oxydans.</title>
        <authorList>
            <person name="Prust C."/>
            <person name="Hoffmeister M."/>
            <person name="Liesegang H."/>
            <person name="Wiezer A."/>
            <person name="Fricke W.F."/>
            <person name="Ehrenreich A."/>
            <person name="Gottschalk G."/>
            <person name="Deppenmeier U."/>
        </authorList>
    </citation>
    <scope>NUCLEOTIDE SEQUENCE [LARGE SCALE GENOMIC DNA]</scope>
    <source>
        <strain evidence="19 20">621H</strain>
    </source>
</reference>
<keyword evidence="7 13" id="KW-0808">Transferase</keyword>
<dbReference type="Proteomes" id="UP000006375">
    <property type="component" value="Chromosome"/>
</dbReference>
<evidence type="ECO:0000259" key="15">
    <source>
        <dbReference type="Pfam" id="PF00483"/>
    </source>
</evidence>
<dbReference type="HOGENOM" id="CLU_365930_0_0_5"/>
<evidence type="ECO:0000256" key="10">
    <source>
        <dbReference type="ARBA" id="ARBA00022842"/>
    </source>
</evidence>
<dbReference type="EC" id="2.7.7.9" evidence="4 13"/>
<feature type="domain" description="Alpha-D-phosphohexomutase C-terminal" evidence="14">
    <location>
        <begin position="668"/>
        <end position="743"/>
    </location>
</feature>
<evidence type="ECO:0000256" key="11">
    <source>
        <dbReference type="ARBA" id="ARBA00023235"/>
    </source>
</evidence>
<dbReference type="Pfam" id="PF02878">
    <property type="entry name" value="PGM_PMM_I"/>
    <property type="match status" value="1"/>
</dbReference>
<evidence type="ECO:0000256" key="13">
    <source>
        <dbReference type="RuleBase" id="RU361259"/>
    </source>
</evidence>
<proteinExistence type="inferred from homology"/>
<name>Q5FUS8_GLUOX</name>
<dbReference type="STRING" id="290633.GOX0044"/>
<dbReference type="GO" id="GO:0006011">
    <property type="term" value="P:UDP-alpha-D-glucose metabolic process"/>
    <property type="evidence" value="ECO:0007669"/>
    <property type="project" value="InterPro"/>
</dbReference>
<dbReference type="eggNOG" id="COG1109">
    <property type="taxonomic scope" value="Bacteria"/>
</dbReference>
<dbReference type="InterPro" id="IPR005846">
    <property type="entry name" value="A-D-PHexomutase_a/b/a-III"/>
</dbReference>
<evidence type="ECO:0000256" key="3">
    <source>
        <dbReference type="ARBA" id="ARBA00010231"/>
    </source>
</evidence>
<dbReference type="InterPro" id="IPR036900">
    <property type="entry name" value="A-D-PHexomutase_C_sf"/>
</dbReference>
<comment type="similarity">
    <text evidence="3">Belongs to the phosphohexose mutase family.</text>
</comment>
<dbReference type="InterPro" id="IPR016066">
    <property type="entry name" value="A-D-PHexomutase_CS"/>
</dbReference>
<evidence type="ECO:0000256" key="1">
    <source>
        <dbReference type="ARBA" id="ARBA00001946"/>
    </source>
</evidence>
<evidence type="ECO:0000259" key="18">
    <source>
        <dbReference type="Pfam" id="PF02880"/>
    </source>
</evidence>
<evidence type="ECO:0000259" key="14">
    <source>
        <dbReference type="Pfam" id="PF00408"/>
    </source>
</evidence>
<comment type="catalytic activity">
    <reaction evidence="12 13">
        <text>alpha-D-glucose 1-phosphate + UTP + H(+) = UDP-alpha-D-glucose + diphosphate</text>
        <dbReference type="Rhea" id="RHEA:19889"/>
        <dbReference type="ChEBI" id="CHEBI:15378"/>
        <dbReference type="ChEBI" id="CHEBI:33019"/>
        <dbReference type="ChEBI" id="CHEBI:46398"/>
        <dbReference type="ChEBI" id="CHEBI:58601"/>
        <dbReference type="ChEBI" id="CHEBI:58885"/>
        <dbReference type="EC" id="2.7.7.9"/>
    </reaction>
</comment>
<evidence type="ECO:0000256" key="4">
    <source>
        <dbReference type="ARBA" id="ARBA00012415"/>
    </source>
</evidence>
<dbReference type="Gene3D" id="3.40.120.10">
    <property type="entry name" value="Alpha-D-Glucose-1,6-Bisphosphate, subunit A, domain 3"/>
    <property type="match status" value="3"/>
</dbReference>
<evidence type="ECO:0000313" key="19">
    <source>
        <dbReference type="EMBL" id="AAW59842.1"/>
    </source>
</evidence>
<dbReference type="PANTHER" id="PTHR43771">
    <property type="entry name" value="PHOSPHOMANNOMUTASE"/>
    <property type="match status" value="1"/>
</dbReference>
<evidence type="ECO:0000259" key="16">
    <source>
        <dbReference type="Pfam" id="PF02878"/>
    </source>
</evidence>
<dbReference type="NCBIfam" id="TIGR01099">
    <property type="entry name" value="galU"/>
    <property type="match status" value="1"/>
</dbReference>
<feature type="domain" description="Nucleotidyl transferase" evidence="15">
    <location>
        <begin position="8"/>
        <end position="242"/>
    </location>
</feature>
<dbReference type="GO" id="GO:0003983">
    <property type="term" value="F:UTP:glucose-1-phosphate uridylyltransferase activity"/>
    <property type="evidence" value="ECO:0007669"/>
    <property type="project" value="UniProtKB-EC"/>
</dbReference>
<dbReference type="InterPro" id="IPR029044">
    <property type="entry name" value="Nucleotide-diphossugar_trans"/>
</dbReference>
<dbReference type="SUPFAM" id="SSF53738">
    <property type="entry name" value="Phosphoglucomutase, first 3 domains"/>
    <property type="match status" value="3"/>
</dbReference>
<feature type="domain" description="Alpha-D-phosphohexomutase alpha/beta/alpha" evidence="16">
    <location>
        <begin position="306"/>
        <end position="426"/>
    </location>
</feature>
<keyword evidence="8 13" id="KW-0548">Nucleotidyltransferase</keyword>
<accession>Q5FUS8</accession>
<keyword evidence="9" id="KW-0479">Metal-binding</keyword>
<evidence type="ECO:0000259" key="17">
    <source>
        <dbReference type="Pfam" id="PF02879"/>
    </source>
</evidence>
<keyword evidence="20" id="KW-1185">Reference proteome</keyword>
<comment type="similarity">
    <text evidence="2 13">Belongs to the UDPGP type 2 family.</text>
</comment>
<dbReference type="GO" id="GO:0000287">
    <property type="term" value="F:magnesium ion binding"/>
    <property type="evidence" value="ECO:0007669"/>
    <property type="project" value="InterPro"/>
</dbReference>
<dbReference type="CDD" id="cd03089">
    <property type="entry name" value="PMM_PGM"/>
    <property type="match status" value="1"/>
</dbReference>
<evidence type="ECO:0000313" key="20">
    <source>
        <dbReference type="Proteomes" id="UP000006375"/>
    </source>
</evidence>
<dbReference type="Pfam" id="PF02880">
    <property type="entry name" value="PGM_PMM_III"/>
    <property type="match status" value="1"/>
</dbReference>
<evidence type="ECO:0000256" key="8">
    <source>
        <dbReference type="ARBA" id="ARBA00022695"/>
    </source>
</evidence>
<dbReference type="PANTHER" id="PTHR43771:SF2">
    <property type="entry name" value="PHOSPHOMANNOMUTASE_PHOSPHOGLUCOMUTASE"/>
    <property type="match status" value="1"/>
</dbReference>
<keyword evidence="10" id="KW-0460">Magnesium</keyword>
<dbReference type="eggNOG" id="COG1210">
    <property type="taxonomic scope" value="Bacteria"/>
</dbReference>
<dbReference type="EMBL" id="CP000009">
    <property type="protein sequence ID" value="AAW59842.1"/>
    <property type="molecule type" value="Genomic_DNA"/>
</dbReference>
<dbReference type="AlphaFoldDB" id="Q5FUS8"/>
<feature type="domain" description="Alpha-D-phosphohexomutase alpha/beta/alpha" evidence="18">
    <location>
        <begin position="552"/>
        <end position="659"/>
    </location>
</feature>
<dbReference type="SUPFAM" id="SSF53448">
    <property type="entry name" value="Nucleotide-diphospho-sugar transferases"/>
    <property type="match status" value="1"/>
</dbReference>
<feature type="domain" description="Alpha-D-phosphohexomutase alpha/beta/alpha" evidence="17">
    <location>
        <begin position="451"/>
        <end position="548"/>
    </location>
</feature>
<dbReference type="Pfam" id="PF00408">
    <property type="entry name" value="PGM_PMM_IV"/>
    <property type="match status" value="1"/>
</dbReference>
<evidence type="ECO:0000256" key="5">
    <source>
        <dbReference type="ARBA" id="ARBA00019048"/>
    </source>
</evidence>
<dbReference type="Pfam" id="PF02879">
    <property type="entry name" value="PGM_PMM_II"/>
    <property type="match status" value="1"/>
</dbReference>
<evidence type="ECO:0000256" key="7">
    <source>
        <dbReference type="ARBA" id="ARBA00022679"/>
    </source>
</evidence>
<dbReference type="InterPro" id="IPR005844">
    <property type="entry name" value="A-D-PHexomutase_a/b/a-I"/>
</dbReference>
<comment type="cofactor">
    <cofactor evidence="1">
        <name>Mg(2+)</name>
        <dbReference type="ChEBI" id="CHEBI:18420"/>
    </cofactor>
</comment>
<dbReference type="PROSITE" id="PS00710">
    <property type="entry name" value="PGM_PMM"/>
    <property type="match status" value="1"/>
</dbReference>
<dbReference type="InterPro" id="IPR016055">
    <property type="entry name" value="A-D-PHexomutase_a/b/a-I/II/III"/>
</dbReference>
<dbReference type="InterPro" id="IPR005835">
    <property type="entry name" value="NTP_transferase_dom"/>
</dbReference>